<comment type="subcellular location">
    <subcellularLocation>
        <location evidence="1">Nucleus</location>
    </subcellularLocation>
</comment>
<keyword evidence="3" id="KW-0813">Transport</keyword>
<dbReference type="SUPFAM" id="SSF48371">
    <property type="entry name" value="ARM repeat"/>
    <property type="match status" value="1"/>
</dbReference>
<dbReference type="Pfam" id="PF08767">
    <property type="entry name" value="CRM1_C"/>
    <property type="match status" value="1"/>
</dbReference>
<sequence>MVKKRVLVLCNVASLQFGDFYDIQYVKMYSIFMTNTSVATSLGTYFSSQISLIFLDMLNSYRMYSELISYSEALMLIVTFLDKAEDQLRIGKQSSNDGPVAWYKVVMTEDVPHIFEAILECTLEMMTKNFGDCPEHRLFVAC</sequence>
<dbReference type="AlphaFoldDB" id="A0A7J6X8A4"/>
<organism evidence="7 8">
    <name type="scientific">Thalictrum thalictroides</name>
    <name type="common">Rue-anemone</name>
    <name type="synonym">Anemone thalictroides</name>
    <dbReference type="NCBI Taxonomy" id="46969"/>
    <lineage>
        <taxon>Eukaryota</taxon>
        <taxon>Viridiplantae</taxon>
        <taxon>Streptophyta</taxon>
        <taxon>Embryophyta</taxon>
        <taxon>Tracheophyta</taxon>
        <taxon>Spermatophyta</taxon>
        <taxon>Magnoliopsida</taxon>
        <taxon>Ranunculales</taxon>
        <taxon>Ranunculaceae</taxon>
        <taxon>Thalictroideae</taxon>
        <taxon>Thalictrum</taxon>
    </lineage>
</organism>
<dbReference type="GO" id="GO:0000056">
    <property type="term" value="P:ribosomal small subunit export from nucleus"/>
    <property type="evidence" value="ECO:0007669"/>
    <property type="project" value="TreeGrafter"/>
</dbReference>
<dbReference type="EMBL" id="JABWDY010003556">
    <property type="protein sequence ID" value="KAF5205859.1"/>
    <property type="molecule type" value="Genomic_DNA"/>
</dbReference>
<comment type="caution">
    <text evidence="7">The sequence shown here is derived from an EMBL/GenBank/DDBJ whole genome shotgun (WGS) entry which is preliminary data.</text>
</comment>
<dbReference type="Proteomes" id="UP000554482">
    <property type="component" value="Unassembled WGS sequence"/>
</dbReference>
<protein>
    <submittedName>
        <fullName evidence="7">Exportin 1a</fullName>
    </submittedName>
</protein>
<keyword evidence="8" id="KW-1185">Reference proteome</keyword>
<dbReference type="InterPro" id="IPR011989">
    <property type="entry name" value="ARM-like"/>
</dbReference>
<proteinExistence type="inferred from homology"/>
<dbReference type="Gene3D" id="1.25.10.10">
    <property type="entry name" value="Leucine-rich Repeat Variant"/>
    <property type="match status" value="1"/>
</dbReference>
<evidence type="ECO:0000256" key="2">
    <source>
        <dbReference type="ARBA" id="ARBA00009466"/>
    </source>
</evidence>
<dbReference type="GO" id="GO:0005634">
    <property type="term" value="C:nucleus"/>
    <property type="evidence" value="ECO:0007669"/>
    <property type="project" value="UniProtKB-SubCell"/>
</dbReference>
<dbReference type="GO" id="GO:0000055">
    <property type="term" value="P:ribosomal large subunit export from nucleus"/>
    <property type="evidence" value="ECO:0007669"/>
    <property type="project" value="TreeGrafter"/>
</dbReference>
<evidence type="ECO:0000256" key="5">
    <source>
        <dbReference type="ARBA" id="ARBA00023242"/>
    </source>
</evidence>
<reference evidence="7 8" key="1">
    <citation type="submission" date="2020-06" db="EMBL/GenBank/DDBJ databases">
        <title>Transcriptomic and genomic resources for Thalictrum thalictroides and T. hernandezii: Facilitating candidate gene discovery in an emerging model plant lineage.</title>
        <authorList>
            <person name="Arias T."/>
            <person name="Riano-Pachon D.M."/>
            <person name="Di Stilio V.S."/>
        </authorList>
    </citation>
    <scope>NUCLEOTIDE SEQUENCE [LARGE SCALE GENOMIC DNA]</scope>
    <source>
        <strain evidence="8">cv. WT478/WT964</strain>
        <tissue evidence="7">Leaves</tissue>
    </source>
</reference>
<dbReference type="PANTHER" id="PTHR11223:SF2">
    <property type="entry name" value="EXPORTIN-1"/>
    <property type="match status" value="1"/>
</dbReference>
<dbReference type="SMART" id="SM01102">
    <property type="entry name" value="CRM1_C"/>
    <property type="match status" value="1"/>
</dbReference>
<dbReference type="PANTHER" id="PTHR11223">
    <property type="entry name" value="EXPORTIN 1/5"/>
    <property type="match status" value="1"/>
</dbReference>
<dbReference type="InterPro" id="IPR014877">
    <property type="entry name" value="XPO1_C_dom"/>
</dbReference>
<dbReference type="OrthoDB" id="1733359at2759"/>
<keyword evidence="5" id="KW-0539">Nucleus</keyword>
<dbReference type="InterPro" id="IPR016024">
    <property type="entry name" value="ARM-type_fold"/>
</dbReference>
<evidence type="ECO:0000256" key="1">
    <source>
        <dbReference type="ARBA" id="ARBA00004123"/>
    </source>
</evidence>
<name>A0A7J6X8A4_THATH</name>
<gene>
    <name evidence="7" type="ORF">FRX31_004554</name>
</gene>
<accession>A0A7J6X8A4</accession>
<dbReference type="GO" id="GO:0005737">
    <property type="term" value="C:cytoplasm"/>
    <property type="evidence" value="ECO:0007669"/>
    <property type="project" value="TreeGrafter"/>
</dbReference>
<evidence type="ECO:0000256" key="3">
    <source>
        <dbReference type="ARBA" id="ARBA00022448"/>
    </source>
</evidence>
<evidence type="ECO:0000313" key="7">
    <source>
        <dbReference type="EMBL" id="KAF5205859.1"/>
    </source>
</evidence>
<keyword evidence="4" id="KW-0653">Protein transport</keyword>
<evidence type="ECO:0000313" key="8">
    <source>
        <dbReference type="Proteomes" id="UP000554482"/>
    </source>
</evidence>
<evidence type="ECO:0000256" key="4">
    <source>
        <dbReference type="ARBA" id="ARBA00022927"/>
    </source>
</evidence>
<evidence type="ECO:0000259" key="6">
    <source>
        <dbReference type="SMART" id="SM01102"/>
    </source>
</evidence>
<comment type="similarity">
    <text evidence="2">Belongs to the exportin family.</text>
</comment>
<feature type="domain" description="Exportin-1 C-terminal" evidence="6">
    <location>
        <begin position="49"/>
        <end position="141"/>
    </location>
</feature>
<dbReference type="GO" id="GO:0006611">
    <property type="term" value="P:protein export from nucleus"/>
    <property type="evidence" value="ECO:0007669"/>
    <property type="project" value="InterPro"/>
</dbReference>
<dbReference type="InterPro" id="IPR045065">
    <property type="entry name" value="XPO1/5"/>
</dbReference>
<dbReference type="GO" id="GO:0005049">
    <property type="term" value="F:nuclear export signal receptor activity"/>
    <property type="evidence" value="ECO:0007669"/>
    <property type="project" value="InterPro"/>
</dbReference>